<dbReference type="GO" id="GO:0005886">
    <property type="term" value="C:plasma membrane"/>
    <property type="evidence" value="ECO:0007669"/>
    <property type="project" value="UniProtKB-SubCell"/>
</dbReference>
<dbReference type="SUPFAM" id="SSF49899">
    <property type="entry name" value="Concanavalin A-like lectins/glucanases"/>
    <property type="match status" value="1"/>
</dbReference>
<dbReference type="Pfam" id="PF17963">
    <property type="entry name" value="Big_9"/>
    <property type="match status" value="8"/>
</dbReference>
<evidence type="ECO:0000313" key="7">
    <source>
        <dbReference type="EMBL" id="MBK1792635.1"/>
    </source>
</evidence>
<sequence length="2346" mass="251034">MKQIKLFTAPCAVSLALSLGLHGFASGQHMEGSPQMREHMAVFDLVKESAVTHTAVQDGDWSDASTWGGSLPNSEARVLIPAGITVTVDSINTTLLRTIRVDGILKFATDADTELHVDTLVVHAEGALIMGTAEDPVQDSVTARLVIDNIDDFEISNASSPDFDPQKLGLGVVAHGTWIAHGMEREPSATFRSALQGETTIKLDRLPENWQSGDEIVIANCRPDAEGDEVRTISSLDRANAVITLDSPLAVDHITPRHTRDGLELRMHIINLTRNIIVETAPGKEDVLVGAEYINRGHTMMMHSNKAELRYVLFREMGRTNKLVGRDEILMAEYDESGQLLSTAYNPIARYPVHFHRAGTAEELAVVEGCAVVGSPGWAYVNHSSAAKINSNVSYDIDGASFVSEAGNEIGEFIDNVSIRTHGVGQHNNGGGDLFKIFGNAGDGYWIHSQFVRLERNVASGFTGHGLAHWQTDEDLVDFSSESLPSQFAQDPELETEELAGLYHASTRMKNNSYYGGWTGVFATFSQSGGPANYMEDLVVFGVQKGVRQKYFHNMVIYNSVFIGNIDEPMGDAFSTHNKGSGWKFFDCHFEGFERGVSNTGRGNIDALVGGYLNNVNNIYSRKFHPNSYQRLVKDVTFARALTPRALAGRTQSDFKGIAAMGHAGRDYMDAVVNNMFYMQNGNFYKGYLAYEQTPQATPFINGTGNMPMPESEMSKTNAELEPYNYALEYVPADAFEIPSISYDNWIHEQVDSLPSAFDGLGVYVVEPVANQLIFTDQSQTVIDLANVFFNPLGETRSDDMTYTVSITGDTGFVSAELSDSTLTLTYNGADSGDAIVKVTASSNSRKASVSDAFRVTRSASFAAAAPQAIADSYSVDQDGSLSRSARNGVLSNDRLFENSAVTVSLLESTNSGELNLSANGSFSYIPNPAYSGRDWFTYKLIGEQGISNIVKVSIVVNDTVNDAPVAVDDQPYYYEAIETLQLSINEPTDGLLINDYDPDGNAIAVADFDQISAQGGSVSVSSDGTFTYTPQGDYTGPDSFTYTVTDGQLTSQSATAHIYVKKVFSAQRPFFTEDWSSASLDTNNWVSGSEFSYSFVDSNASQEADFSHQALQIVRGNKGESRETLSVAVDASNFTEISVEYERYLANIFENKDHYLKSYWSADGGNSWNELEKVNETVTTLSAGEPLADDQLYAITADGVGIDYSGIGGPDAVSAIVGSVFSPSSGAVVPAGGNLNESPTPDDEDGNIAWTRVKFDLPAEAEQNANLMLRFYVKSGQSPPKVQLDNIKVLGVPIENSEPLATNDSYSLAEDTVLSVLDPYSGLLANDYDAEGDYRVVQVLTQPVHGQLTMNSNGTFIYQPDSQYNGPDSFTYRSSDLRLNSPPATVNITITPVEDAPVAVDDIASVVQGESVSIEVLSNDEDDDGDSLSIVSVGAVSSGSAVIDSENQQIIYTSETRQQGNIAFTYVISDPQGNTAEAQVVVEIEAAADAPVAESTSSSTLDNGGPVSISLQASSPMGHSLIYSIVDQPAVGSVSIAGNVASYTPVPGYVGSDSFTFRVDDGTYFSNLATVDITLLDGNLPPTAVNDNGLYVVEGVETPLSVVANDTDPNGDALQVVSFVDGAKGTLSLDGGVLSYTANDGESGVDTITYTVSDGKLSDTASATLVITPAEDDVVVHYSFDVDTSDLSGNDHDGSIVGDSASLSADGRFGEGSFQSDGLGHISLDELAFTTGEDWSIAMWIKSNESDTSKSFRLASKSSKVNYNFSYNGALGGDRNYYLRTGHSSDNKTWTSTTAPVELDTGVWHHVAISCKGSSNELKFYEDGVEYGGWHSGDDTAMIINSLAKFNGLVDEVWITKSAITSEQVDNLINYNLLTAPEANTAPEAADMVSSVDEGGSLDVTLQASDAEGASLSYSIVSQPANGAVTLDGRTATYTPAAGFVGEDSFTFSANDGLLDSNLATVTVTVNEVNVAPVASSQSVSVDEDSSVDIILSASDENGDVLSYTISQQPANGTVSLSANVATYQPDPNSEEDDSFTFTANDGEFESNVGLVSVTVNAVPEPPNLGRVVVNNVSSTGWTTVDFGSASYVSPVVIATPIYVDSNTPPVVTRIRNVNDSGFEVKLDRFDGLTDSIQLEVSIVVVEEGIYTLDDHGVTMEAVKFDSSITADKTNWISEFRSYLNDYSSPVVLGQVMSSNDVKPSVFWSHGSVRNSPADGSSLALGKHVGADADPSRANETIGYIVIEAGSGSIEGVNYHAALGADSVRNFTNNSNNGYSYDISAGGFDSVAAVALSQSGMDGSDGSWPALFGANALSNDSIDLIVDEDQLTDSERKHTTEQVGYLIFE</sequence>
<dbReference type="InterPro" id="IPR019316">
    <property type="entry name" value="G8_domain"/>
</dbReference>
<evidence type="ECO:0000256" key="5">
    <source>
        <dbReference type="SAM" id="SignalP"/>
    </source>
</evidence>
<dbReference type="SUPFAM" id="SSF51126">
    <property type="entry name" value="Pectin lyase-like"/>
    <property type="match status" value="1"/>
</dbReference>
<dbReference type="InterPro" id="IPR013320">
    <property type="entry name" value="ConA-like_dom_sf"/>
</dbReference>
<proteinExistence type="predicted"/>
<comment type="caution">
    <text evidence="7">The sequence shown here is derived from an EMBL/GenBank/DDBJ whole genome shotgun (WGS) entry which is preliminary data.</text>
</comment>
<accession>A0A8J7MGR0</accession>
<dbReference type="Gene3D" id="2.60.120.200">
    <property type="match status" value="1"/>
</dbReference>
<dbReference type="RefSeq" id="WP_200312646.1">
    <property type="nucleotide sequence ID" value="NZ_JAENIM010000046.1"/>
</dbReference>
<keyword evidence="2" id="KW-0472">Membrane</keyword>
<dbReference type="Pfam" id="PF13385">
    <property type="entry name" value="Laminin_G_3"/>
    <property type="match status" value="1"/>
</dbReference>
<gene>
    <name evidence="7" type="ORF">JIN82_15830</name>
</gene>
<dbReference type="Gene3D" id="2.60.120.260">
    <property type="entry name" value="Galactose-binding domain-like"/>
    <property type="match status" value="1"/>
</dbReference>
<evidence type="ECO:0000256" key="1">
    <source>
        <dbReference type="ARBA" id="ARBA00004236"/>
    </source>
</evidence>
<keyword evidence="2" id="KW-1003">Cell membrane</keyword>
<dbReference type="InterPro" id="IPR052387">
    <property type="entry name" value="Fibrocystin"/>
</dbReference>
<feature type="domain" description="G8" evidence="6">
    <location>
        <begin position="65"/>
        <end position="194"/>
    </location>
</feature>
<evidence type="ECO:0000256" key="2">
    <source>
        <dbReference type="ARBA" id="ARBA00022475"/>
    </source>
</evidence>
<feature type="chain" id="PRO_5035305435" evidence="5">
    <location>
        <begin position="28"/>
        <end position="2346"/>
    </location>
</feature>
<evidence type="ECO:0000259" key="6">
    <source>
        <dbReference type="PROSITE" id="PS51484"/>
    </source>
</evidence>
<organism evidence="7 8">
    <name type="scientific">Persicirhabdus sediminis</name>
    <dbReference type="NCBI Taxonomy" id="454144"/>
    <lineage>
        <taxon>Bacteria</taxon>
        <taxon>Pseudomonadati</taxon>
        <taxon>Verrucomicrobiota</taxon>
        <taxon>Verrucomicrobiia</taxon>
        <taxon>Verrucomicrobiales</taxon>
        <taxon>Verrucomicrobiaceae</taxon>
        <taxon>Persicirhabdus</taxon>
    </lineage>
</organism>
<dbReference type="Gene3D" id="2.60.40.2810">
    <property type="match status" value="3"/>
</dbReference>
<dbReference type="Pfam" id="PF24606">
    <property type="entry name" value="CEMIP_beta-hel"/>
    <property type="match status" value="1"/>
</dbReference>
<dbReference type="PROSITE" id="PS51484">
    <property type="entry name" value="G8"/>
    <property type="match status" value="1"/>
</dbReference>
<dbReference type="EMBL" id="JAENIM010000046">
    <property type="protein sequence ID" value="MBK1792635.1"/>
    <property type="molecule type" value="Genomic_DNA"/>
</dbReference>
<keyword evidence="3 5" id="KW-0732">Signal</keyword>
<dbReference type="NCBIfam" id="NF012211">
    <property type="entry name" value="tand_rpt_95"/>
    <property type="match status" value="7"/>
</dbReference>
<dbReference type="PANTHER" id="PTHR46769:SF2">
    <property type="entry name" value="FIBROCYSTIN-L ISOFORM 2 PRECURSOR-RELATED"/>
    <property type="match status" value="1"/>
</dbReference>
<keyword evidence="8" id="KW-1185">Reference proteome</keyword>
<evidence type="ECO:0000313" key="8">
    <source>
        <dbReference type="Proteomes" id="UP000624703"/>
    </source>
</evidence>
<dbReference type="Pfam" id="PF10162">
    <property type="entry name" value="G8"/>
    <property type="match status" value="1"/>
</dbReference>
<name>A0A8J7MGR0_9BACT</name>
<dbReference type="SMART" id="SM01225">
    <property type="entry name" value="G8"/>
    <property type="match status" value="1"/>
</dbReference>
<dbReference type="NCBIfam" id="TIGR01965">
    <property type="entry name" value="VCBS_repeat"/>
    <property type="match status" value="1"/>
</dbReference>
<dbReference type="InterPro" id="IPR011050">
    <property type="entry name" value="Pectin_lyase_fold/virulence"/>
</dbReference>
<evidence type="ECO:0000256" key="4">
    <source>
        <dbReference type="ARBA" id="ARBA00023180"/>
    </source>
</evidence>
<dbReference type="Proteomes" id="UP000624703">
    <property type="component" value="Unassembled WGS sequence"/>
</dbReference>
<protein>
    <submittedName>
        <fullName evidence="7">Tandem-95 repeat protein</fullName>
    </submittedName>
</protein>
<comment type="subcellular location">
    <subcellularLocation>
        <location evidence="1">Cell membrane</location>
    </subcellularLocation>
</comment>
<feature type="signal peptide" evidence="5">
    <location>
        <begin position="1"/>
        <end position="27"/>
    </location>
</feature>
<dbReference type="Gene3D" id="2.60.40.3440">
    <property type="match status" value="4"/>
</dbReference>
<dbReference type="InterPro" id="IPR055401">
    <property type="entry name" value="CEMIP_beta-hel_dom"/>
</dbReference>
<dbReference type="InterPro" id="IPR010221">
    <property type="entry name" value="VCBS_dom"/>
</dbReference>
<keyword evidence="4" id="KW-0325">Glycoprotein</keyword>
<evidence type="ECO:0000256" key="3">
    <source>
        <dbReference type="ARBA" id="ARBA00022729"/>
    </source>
</evidence>
<reference evidence="7" key="1">
    <citation type="submission" date="2021-01" db="EMBL/GenBank/DDBJ databases">
        <title>Modified the classification status of verrucomicrobia.</title>
        <authorList>
            <person name="Feng X."/>
        </authorList>
    </citation>
    <scope>NUCLEOTIDE SEQUENCE</scope>
    <source>
        <strain evidence="7">_KCTC 22039</strain>
    </source>
</reference>
<dbReference type="PANTHER" id="PTHR46769">
    <property type="entry name" value="POLYCYSTIC KIDNEY AND HEPATIC DISEASE 1 (AUTOSOMAL RECESSIVE)-LIKE 1"/>
    <property type="match status" value="1"/>
</dbReference>